<feature type="non-terminal residue" evidence="4">
    <location>
        <position position="1"/>
    </location>
</feature>
<keyword evidence="1" id="KW-0238">DNA-binding</keyword>
<organism evidence="4 5">
    <name type="scientific">Modicella reniformis</name>
    <dbReference type="NCBI Taxonomy" id="1440133"/>
    <lineage>
        <taxon>Eukaryota</taxon>
        <taxon>Fungi</taxon>
        <taxon>Fungi incertae sedis</taxon>
        <taxon>Mucoromycota</taxon>
        <taxon>Mortierellomycotina</taxon>
        <taxon>Mortierellomycetes</taxon>
        <taxon>Mortierellales</taxon>
        <taxon>Mortierellaceae</taxon>
        <taxon>Modicella</taxon>
    </lineage>
</organism>
<dbReference type="EMBL" id="JAAAHW010010679">
    <property type="protein sequence ID" value="KAF9923642.1"/>
    <property type="molecule type" value="Genomic_DNA"/>
</dbReference>
<dbReference type="OrthoDB" id="2431340at2759"/>
<evidence type="ECO:0000259" key="3">
    <source>
        <dbReference type="Pfam" id="PF07282"/>
    </source>
</evidence>
<protein>
    <recommendedName>
        <fullName evidence="3">Cas12f1-like TNB domain-containing protein</fullName>
    </recommendedName>
</protein>
<dbReference type="GO" id="GO:0003677">
    <property type="term" value="F:DNA binding"/>
    <property type="evidence" value="ECO:0007669"/>
    <property type="project" value="UniProtKB-KW"/>
</dbReference>
<dbReference type="AlphaFoldDB" id="A0A9P6LQP5"/>
<name>A0A9P6LQP5_9FUNG</name>
<dbReference type="Proteomes" id="UP000749646">
    <property type="component" value="Unassembled WGS sequence"/>
</dbReference>
<dbReference type="SUPFAM" id="SSF57889">
    <property type="entry name" value="Cysteine-rich domain"/>
    <property type="match status" value="1"/>
</dbReference>
<accession>A0A9P6LQP5</accession>
<evidence type="ECO:0000256" key="2">
    <source>
        <dbReference type="SAM" id="MobiDB-lite"/>
    </source>
</evidence>
<feature type="compositionally biased region" description="Low complexity" evidence="2">
    <location>
        <begin position="85"/>
        <end position="94"/>
    </location>
</feature>
<evidence type="ECO:0000256" key="1">
    <source>
        <dbReference type="ARBA" id="ARBA00023125"/>
    </source>
</evidence>
<gene>
    <name evidence="4" type="ORF">BGZ65_008753</name>
</gene>
<evidence type="ECO:0000313" key="4">
    <source>
        <dbReference type="EMBL" id="KAF9923642.1"/>
    </source>
</evidence>
<evidence type="ECO:0000313" key="5">
    <source>
        <dbReference type="Proteomes" id="UP000749646"/>
    </source>
</evidence>
<reference evidence="4" key="1">
    <citation type="journal article" date="2020" name="Fungal Divers.">
        <title>Resolving the Mortierellaceae phylogeny through synthesis of multi-gene phylogenetics and phylogenomics.</title>
        <authorList>
            <person name="Vandepol N."/>
            <person name="Liber J."/>
            <person name="Desiro A."/>
            <person name="Na H."/>
            <person name="Kennedy M."/>
            <person name="Barry K."/>
            <person name="Grigoriev I.V."/>
            <person name="Miller A.N."/>
            <person name="O'Donnell K."/>
            <person name="Stajich J.E."/>
            <person name="Bonito G."/>
        </authorList>
    </citation>
    <scope>NUCLEOTIDE SEQUENCE</scope>
    <source>
        <strain evidence="4">MES-2147</strain>
    </source>
</reference>
<comment type="caution">
    <text evidence="4">The sequence shown here is derived from an EMBL/GenBank/DDBJ whole genome shotgun (WGS) entry which is preliminary data.</text>
</comment>
<dbReference type="InterPro" id="IPR010095">
    <property type="entry name" value="Cas12f1-like_TNB"/>
</dbReference>
<proteinExistence type="predicted"/>
<feature type="region of interest" description="Disordered" evidence="2">
    <location>
        <begin position="80"/>
        <end position="102"/>
    </location>
</feature>
<sequence>LRSIGYIVIGVNEYFTSKKCPVCEDWVGQVDLRRHYCQNCKTRIHRDVMAGHNIANIVRSHLIHQQQLLYLQPKDSQGNYSLMQTATSSSTGRSSHSDRGEQ</sequence>
<feature type="domain" description="Cas12f1-like TNB" evidence="3">
    <location>
        <begin position="5"/>
        <end position="54"/>
    </location>
</feature>
<dbReference type="InterPro" id="IPR046349">
    <property type="entry name" value="C1-like_sf"/>
</dbReference>
<dbReference type="Pfam" id="PF07282">
    <property type="entry name" value="Cas12f1-like_TNB"/>
    <property type="match status" value="1"/>
</dbReference>
<keyword evidence="5" id="KW-1185">Reference proteome</keyword>